<accession>A0ABT6KK59</accession>
<dbReference type="InterPro" id="IPR006440">
    <property type="entry name" value="Doc"/>
</dbReference>
<proteinExistence type="predicted"/>
<organism evidence="2 3">
    <name type="scientific">Antiquaquibacter oligotrophicus</name>
    <dbReference type="NCBI Taxonomy" id="2880260"/>
    <lineage>
        <taxon>Bacteria</taxon>
        <taxon>Bacillati</taxon>
        <taxon>Actinomycetota</taxon>
        <taxon>Actinomycetes</taxon>
        <taxon>Micrococcales</taxon>
        <taxon>Microbacteriaceae</taxon>
        <taxon>Antiquaquibacter</taxon>
    </lineage>
</organism>
<dbReference type="PROSITE" id="PS51459">
    <property type="entry name" value="FIDO"/>
    <property type="match status" value="1"/>
</dbReference>
<comment type="caution">
    <text evidence="2">The sequence shown here is derived from an EMBL/GenBank/DDBJ whole genome shotgun (WGS) entry which is preliminary data.</text>
</comment>
<evidence type="ECO:0000313" key="3">
    <source>
        <dbReference type="Proteomes" id="UP001160142"/>
    </source>
</evidence>
<sequence length="124" mass="13231">MIYLDLEDLLHIARRTLEAEPVVRDLGLLESAAARPSATLFGKDAYPDLETKAAALTQSIVNNHALVDGNKRLGLATLFTFLGINGARLRWTNDEAYDFIIAISSGAASDVTAMASRIAAAISA</sequence>
<feature type="domain" description="Fido" evidence="1">
    <location>
        <begin position="4"/>
        <end position="120"/>
    </location>
</feature>
<dbReference type="RefSeq" id="WP_322132722.1">
    <property type="nucleotide sequence ID" value="NZ_CP085036.1"/>
</dbReference>
<dbReference type="Pfam" id="PF02661">
    <property type="entry name" value="Fic"/>
    <property type="match status" value="1"/>
</dbReference>
<evidence type="ECO:0000313" key="2">
    <source>
        <dbReference type="EMBL" id="MDH6180366.1"/>
    </source>
</evidence>
<dbReference type="Proteomes" id="UP001160142">
    <property type="component" value="Unassembled WGS sequence"/>
</dbReference>
<dbReference type="PANTHER" id="PTHR39426">
    <property type="entry name" value="HOMOLOGY TO DEATH-ON-CURING PROTEIN OF PHAGE P1"/>
    <property type="match status" value="1"/>
</dbReference>
<name>A0ABT6KK59_9MICO</name>
<evidence type="ECO:0000259" key="1">
    <source>
        <dbReference type="PROSITE" id="PS51459"/>
    </source>
</evidence>
<dbReference type="InterPro" id="IPR003812">
    <property type="entry name" value="Fido"/>
</dbReference>
<dbReference type="NCBIfam" id="TIGR01550">
    <property type="entry name" value="DOC_P1"/>
    <property type="match status" value="1"/>
</dbReference>
<keyword evidence="3" id="KW-1185">Reference proteome</keyword>
<reference evidence="2 3" key="1">
    <citation type="submission" date="2023-04" db="EMBL/GenBank/DDBJ databases">
        <title>Genome Encyclopedia of Bacteria and Archaea VI: Functional Genomics of Type Strains.</title>
        <authorList>
            <person name="Whitman W."/>
        </authorList>
    </citation>
    <scope>NUCLEOTIDE SEQUENCE [LARGE SCALE GENOMIC DNA]</scope>
    <source>
        <strain evidence="2 3">SG_E_30_P1</strain>
    </source>
</reference>
<dbReference type="InterPro" id="IPR053737">
    <property type="entry name" value="Type_II_TA_Toxin"/>
</dbReference>
<dbReference type="Gene3D" id="1.20.120.1870">
    <property type="entry name" value="Fic/DOC protein, Fido domain"/>
    <property type="match status" value="1"/>
</dbReference>
<protein>
    <submittedName>
        <fullName evidence="2">Death-on-curing protein</fullName>
    </submittedName>
</protein>
<dbReference type="PANTHER" id="PTHR39426:SF1">
    <property type="entry name" value="HOMOLOGY TO DEATH-ON-CURING PROTEIN OF PHAGE P1"/>
    <property type="match status" value="1"/>
</dbReference>
<dbReference type="EMBL" id="JARXVQ010000001">
    <property type="protein sequence ID" value="MDH6180366.1"/>
    <property type="molecule type" value="Genomic_DNA"/>
</dbReference>
<gene>
    <name evidence="2" type="ORF">M2152_000548</name>
</gene>